<accession>A0A1D2QQZ7</accession>
<proteinExistence type="predicted"/>
<gene>
    <name evidence="1" type="ORF">AB835_05635</name>
</gene>
<comment type="caution">
    <text evidence="1">The sequence shown here is derived from an EMBL/GenBank/DDBJ whole genome shotgun (WGS) entry which is preliminary data.</text>
</comment>
<dbReference type="Proteomes" id="UP000242502">
    <property type="component" value="Unassembled WGS sequence"/>
</dbReference>
<name>A0A1D2QQZ7_9GAMM</name>
<sequence length="71" mass="8054">MKLITLRSTPDGNENGKIIEVVIDHDPTNFKSSYVRVVRLKYGTIQVTNQPCRISDKKLDAVSNHRYVHGS</sequence>
<dbReference type="AlphaFoldDB" id="A0A1D2QQZ7"/>
<organism evidence="1 2">
    <name type="scientific">Candidatus Endobugula sertula</name>
    <name type="common">Bugula neritina bacterial symbiont</name>
    <dbReference type="NCBI Taxonomy" id="62101"/>
    <lineage>
        <taxon>Bacteria</taxon>
        <taxon>Pseudomonadati</taxon>
        <taxon>Pseudomonadota</taxon>
        <taxon>Gammaproteobacteria</taxon>
        <taxon>Cellvibrionales</taxon>
        <taxon>Cellvibrionaceae</taxon>
        <taxon>Candidatus Endobugula</taxon>
    </lineage>
</organism>
<dbReference type="EMBL" id="MDLC01000015">
    <property type="protein sequence ID" value="ODS24006.1"/>
    <property type="molecule type" value="Genomic_DNA"/>
</dbReference>
<protein>
    <submittedName>
        <fullName evidence="1">Uncharacterized protein</fullName>
    </submittedName>
</protein>
<reference evidence="1 2" key="1">
    <citation type="journal article" date="2016" name="Appl. Environ. Microbiol.">
        <title>Lack of Overt Genome Reduction in the Bryostatin-Producing Bryozoan Symbiont "Candidatus Endobugula sertula".</title>
        <authorList>
            <person name="Miller I.J."/>
            <person name="Vanee N."/>
            <person name="Fong S.S."/>
            <person name="Lim-Fong G.E."/>
            <person name="Kwan J.C."/>
        </authorList>
    </citation>
    <scope>NUCLEOTIDE SEQUENCE [LARGE SCALE GENOMIC DNA]</scope>
    <source>
        <strain evidence="1">AB1-4</strain>
    </source>
</reference>
<evidence type="ECO:0000313" key="1">
    <source>
        <dbReference type="EMBL" id="ODS24006.1"/>
    </source>
</evidence>
<evidence type="ECO:0000313" key="2">
    <source>
        <dbReference type="Proteomes" id="UP000242502"/>
    </source>
</evidence>